<proteinExistence type="predicted"/>
<accession>A0AC61QTU2</accession>
<protein>
    <submittedName>
        <fullName evidence="1">Histidine kinase</fullName>
    </submittedName>
</protein>
<comment type="caution">
    <text evidence="1">The sequence shown here is derived from an EMBL/GenBank/DDBJ whole genome shotgun (WGS) entry which is preliminary data.</text>
</comment>
<dbReference type="EMBL" id="SRZC01000001">
    <property type="protein sequence ID" value="TGX84121.1"/>
    <property type="molecule type" value="Genomic_DNA"/>
</dbReference>
<organism evidence="1 2">
    <name type="scientific">Palleniella muris</name>
    <dbReference type="NCBI Taxonomy" id="3038145"/>
    <lineage>
        <taxon>Bacteria</taxon>
        <taxon>Pseudomonadati</taxon>
        <taxon>Bacteroidota</taxon>
        <taxon>Bacteroidia</taxon>
        <taxon>Bacteroidales</taxon>
        <taxon>Prevotellaceae</taxon>
        <taxon>Palleniella</taxon>
    </lineage>
</organism>
<keyword evidence="2" id="KW-1185">Reference proteome</keyword>
<reference evidence="1" key="1">
    <citation type="submission" date="2019-04" db="EMBL/GenBank/DDBJ databases">
        <title>Microbes associate with the intestines of laboratory mice.</title>
        <authorList>
            <person name="Navarre W."/>
            <person name="Wong E."/>
            <person name="Huang K."/>
            <person name="Tropini C."/>
            <person name="Ng K."/>
            <person name="Yu B."/>
        </authorList>
    </citation>
    <scope>NUCLEOTIDE SEQUENCE</scope>
    <source>
        <strain evidence="1">NM73_A23</strain>
    </source>
</reference>
<name>A0AC61QTU2_9BACT</name>
<evidence type="ECO:0000313" key="2">
    <source>
        <dbReference type="Proteomes" id="UP000308886"/>
    </source>
</evidence>
<gene>
    <name evidence="1" type="ORF">E5358_00335</name>
</gene>
<keyword evidence="1" id="KW-0418">Kinase</keyword>
<keyword evidence="1" id="KW-0808">Transferase</keyword>
<sequence length="473" mass="53901">MGNKRSLSSQLFLTVLMLFSVFVAGFVYYQYEREKQFKIGILHTRLKDYNHQLAESIAEAGEMTDSSLTAYVRSHPLRGLRVTLLDTRGGVIYDNSQRSYSSLPNHLERPEVRQALMSGEGFEINRYSDTMNENYFYAATYFPRQGIIVRTALPYDFELADHLRADMISIWITLAASIIIMVVFWLCTHRLGKSIAQLRRFAMLVDRGENYDAEREAAAFPDTELGEISQNIVHLYKRLQESQEDKLRLKRQLTQNISHELKTPVASIKGYLETIIDNPDITPEQRDNFIMRCHAQSERLAQLVQDISSLNRMDEVLHSLNMQVADIAAIVHDIQQQVALQLAERRMTITNTLPRTLPIMGDPSMIYSIFRNLIDNSIAYSGEGTAIVIRCREEKDWYHFRISDNGIGIPEEHIPHIFERFYRVDSGRARKFGGTGLGLAIVKNAVMLHGGNITASALPGGGVEFSFSLKKRA</sequence>
<evidence type="ECO:0000313" key="1">
    <source>
        <dbReference type="EMBL" id="TGX84121.1"/>
    </source>
</evidence>
<dbReference type="Proteomes" id="UP000308886">
    <property type="component" value="Unassembled WGS sequence"/>
</dbReference>